<dbReference type="GO" id="GO:0010073">
    <property type="term" value="P:meristem maintenance"/>
    <property type="evidence" value="ECO:0007669"/>
    <property type="project" value="InterPro"/>
</dbReference>
<feature type="non-terminal residue" evidence="2">
    <location>
        <position position="283"/>
    </location>
</feature>
<comment type="caution">
    <text evidence="2">The sequence shown here is derived from an EMBL/GenBank/DDBJ whole genome shotgun (WGS) entry which is preliminary data.</text>
</comment>
<dbReference type="PANTHER" id="PTHR46033">
    <property type="entry name" value="PROTEIN MAIN-LIKE 2"/>
    <property type="match status" value="1"/>
</dbReference>
<proteinExistence type="predicted"/>
<protein>
    <recommendedName>
        <fullName evidence="1">Aminotransferase-like plant mobile domain-containing protein</fullName>
    </recommendedName>
</protein>
<dbReference type="AlphaFoldDB" id="A0A7J9EU30"/>
<gene>
    <name evidence="2" type="ORF">Gotri_011244</name>
</gene>
<dbReference type="InterPro" id="IPR019557">
    <property type="entry name" value="AminoTfrase-like_pln_mobile"/>
</dbReference>
<dbReference type="InterPro" id="IPR044824">
    <property type="entry name" value="MAIN-like"/>
</dbReference>
<dbReference type="PANTHER" id="PTHR46033:SF8">
    <property type="entry name" value="PROTEIN MAINTENANCE OF MERISTEMS-LIKE"/>
    <property type="match status" value="1"/>
</dbReference>
<dbReference type="EMBL" id="JABEZW010000009">
    <property type="protein sequence ID" value="MBA0776224.1"/>
    <property type="molecule type" value="Genomic_DNA"/>
</dbReference>
<accession>A0A7J9EU30</accession>
<evidence type="ECO:0000259" key="1">
    <source>
        <dbReference type="Pfam" id="PF10536"/>
    </source>
</evidence>
<sequence length="283" mass="31382">ANDHILERFIHNLSKSLDTKIRGYLQDAGFLHASHMLWGCKPDPTLISVLVERWRPETHTFYLLCGECTITLEDVALQLGLQVDVLVVTGLVVVPGKEDLYETFLGKVPNKFQGGRIDMKWLEINFKYLSPNVSDVATTPSRLQRMRTTELGISHVGHIVAATISTSLSERPICVPIGDKVESWVELRGTTRATQRYLAVVRLTLGSQVLLNVICRAGYHRLCPVKIFGHSKYVGHEGAVDSLRDGGNARIRLNDASVWVKATNSATTSRHGNTVQVGSARED</sequence>
<feature type="domain" description="Aminotransferase-like plant mobile" evidence="1">
    <location>
        <begin position="43"/>
        <end position="134"/>
    </location>
</feature>
<evidence type="ECO:0000313" key="2">
    <source>
        <dbReference type="EMBL" id="MBA0776224.1"/>
    </source>
</evidence>
<evidence type="ECO:0000313" key="3">
    <source>
        <dbReference type="Proteomes" id="UP000593568"/>
    </source>
</evidence>
<reference evidence="2 3" key="1">
    <citation type="journal article" date="2019" name="Genome Biol. Evol.">
        <title>Insights into the evolution of the New World diploid cottons (Gossypium, subgenus Houzingenia) based on genome sequencing.</title>
        <authorList>
            <person name="Grover C.E."/>
            <person name="Arick M.A. 2nd"/>
            <person name="Thrash A."/>
            <person name="Conover J.L."/>
            <person name="Sanders W.S."/>
            <person name="Peterson D.G."/>
            <person name="Frelichowski J.E."/>
            <person name="Scheffler J.A."/>
            <person name="Scheffler B.E."/>
            <person name="Wendel J.F."/>
        </authorList>
    </citation>
    <scope>NUCLEOTIDE SEQUENCE [LARGE SCALE GENOMIC DNA]</scope>
    <source>
        <strain evidence="2">8</strain>
        <tissue evidence="2">Leaf</tissue>
    </source>
</reference>
<name>A0A7J9EU30_9ROSI</name>
<dbReference type="Pfam" id="PF10536">
    <property type="entry name" value="PMD"/>
    <property type="match status" value="1"/>
</dbReference>
<keyword evidence="3" id="KW-1185">Reference proteome</keyword>
<dbReference type="Proteomes" id="UP000593568">
    <property type="component" value="Unassembled WGS sequence"/>
</dbReference>
<organism evidence="2 3">
    <name type="scientific">Gossypium trilobum</name>
    <dbReference type="NCBI Taxonomy" id="34281"/>
    <lineage>
        <taxon>Eukaryota</taxon>
        <taxon>Viridiplantae</taxon>
        <taxon>Streptophyta</taxon>
        <taxon>Embryophyta</taxon>
        <taxon>Tracheophyta</taxon>
        <taxon>Spermatophyta</taxon>
        <taxon>Magnoliopsida</taxon>
        <taxon>eudicotyledons</taxon>
        <taxon>Gunneridae</taxon>
        <taxon>Pentapetalae</taxon>
        <taxon>rosids</taxon>
        <taxon>malvids</taxon>
        <taxon>Malvales</taxon>
        <taxon>Malvaceae</taxon>
        <taxon>Malvoideae</taxon>
        <taxon>Gossypium</taxon>
    </lineage>
</organism>